<gene>
    <name evidence="2" type="ORF">SAMN05421823_103113</name>
</gene>
<dbReference type="OrthoDB" id="2473397at2"/>
<keyword evidence="3" id="KW-1185">Reference proteome</keyword>
<dbReference type="InterPro" id="IPR036680">
    <property type="entry name" value="SPOR-like_sf"/>
</dbReference>
<dbReference type="Gene3D" id="3.30.70.1070">
    <property type="entry name" value="Sporulation related repeat"/>
    <property type="match status" value="1"/>
</dbReference>
<dbReference type="Proteomes" id="UP000198510">
    <property type="component" value="Unassembled WGS sequence"/>
</dbReference>
<dbReference type="STRING" id="1075417.SAMN05421823_103113"/>
<dbReference type="PROSITE" id="PS51257">
    <property type="entry name" value="PROKAR_LIPOPROTEIN"/>
    <property type="match status" value="1"/>
</dbReference>
<protein>
    <submittedName>
        <fullName evidence="2">Sporulation related domain-containing protein</fullName>
    </submittedName>
</protein>
<accession>A0A1G9DFG3</accession>
<dbReference type="Pfam" id="PF05036">
    <property type="entry name" value="SPOR"/>
    <property type="match status" value="1"/>
</dbReference>
<dbReference type="PROSITE" id="PS51724">
    <property type="entry name" value="SPOR"/>
    <property type="match status" value="1"/>
</dbReference>
<dbReference type="InterPro" id="IPR007730">
    <property type="entry name" value="SPOR-like_dom"/>
</dbReference>
<evidence type="ECO:0000313" key="3">
    <source>
        <dbReference type="Proteomes" id="UP000198510"/>
    </source>
</evidence>
<organism evidence="2 3">
    <name type="scientific">Catalinimonas alkaloidigena</name>
    <dbReference type="NCBI Taxonomy" id="1075417"/>
    <lineage>
        <taxon>Bacteria</taxon>
        <taxon>Pseudomonadati</taxon>
        <taxon>Bacteroidota</taxon>
        <taxon>Cytophagia</taxon>
        <taxon>Cytophagales</taxon>
        <taxon>Catalimonadaceae</taxon>
        <taxon>Catalinimonas</taxon>
    </lineage>
</organism>
<dbReference type="SUPFAM" id="SSF110997">
    <property type="entry name" value="Sporulation related repeat"/>
    <property type="match status" value="1"/>
</dbReference>
<evidence type="ECO:0000313" key="2">
    <source>
        <dbReference type="EMBL" id="SDK62583.1"/>
    </source>
</evidence>
<dbReference type="GO" id="GO:0042834">
    <property type="term" value="F:peptidoglycan binding"/>
    <property type="evidence" value="ECO:0007669"/>
    <property type="project" value="InterPro"/>
</dbReference>
<reference evidence="2 3" key="1">
    <citation type="submission" date="2016-10" db="EMBL/GenBank/DDBJ databases">
        <authorList>
            <person name="de Groot N.N."/>
        </authorList>
    </citation>
    <scope>NUCLEOTIDE SEQUENCE [LARGE SCALE GENOMIC DNA]</scope>
    <source>
        <strain evidence="2 3">DSM 25186</strain>
    </source>
</reference>
<dbReference type="RefSeq" id="WP_089681026.1">
    <property type="nucleotide sequence ID" value="NZ_FNFO01000003.1"/>
</dbReference>
<evidence type="ECO:0000259" key="1">
    <source>
        <dbReference type="PROSITE" id="PS51724"/>
    </source>
</evidence>
<sequence length="168" mass="19020">MKWNNVLAPILLVALLASCKTPQKTTERVYTYKESLAAYRPTVEGDAVVASGGGAVADVTPTHQINDEVNDLMEKASEKNREIRYAQGYRVQVYTGTSREEANKAKERVYYDFPNVDVYLSYNQPTFKLKVGDYTDRLDAQKALVRLKEHFPTATIVDERVNLPQSNR</sequence>
<dbReference type="EMBL" id="FNFO01000003">
    <property type="protein sequence ID" value="SDK62583.1"/>
    <property type="molecule type" value="Genomic_DNA"/>
</dbReference>
<name>A0A1G9DFG3_9BACT</name>
<proteinExistence type="predicted"/>
<dbReference type="AlphaFoldDB" id="A0A1G9DFG3"/>
<feature type="domain" description="SPOR" evidence="1">
    <location>
        <begin position="83"/>
        <end position="160"/>
    </location>
</feature>